<dbReference type="AlphaFoldDB" id="A0A137NZU4"/>
<feature type="domain" description="Peptidase S1" evidence="1">
    <location>
        <begin position="1"/>
        <end position="216"/>
    </location>
</feature>
<keyword evidence="2" id="KW-0645">Protease</keyword>
<evidence type="ECO:0000313" key="3">
    <source>
        <dbReference type="Proteomes" id="UP000070444"/>
    </source>
</evidence>
<keyword evidence="2" id="KW-0378">Hydrolase</keyword>
<dbReference type="Gene3D" id="2.40.10.10">
    <property type="entry name" value="Trypsin-like serine proteases"/>
    <property type="match status" value="1"/>
</dbReference>
<dbReference type="PANTHER" id="PTHR24260:SF136">
    <property type="entry name" value="GH08193P-RELATED"/>
    <property type="match status" value="1"/>
</dbReference>
<dbReference type="PROSITE" id="PS00134">
    <property type="entry name" value="TRYPSIN_HIS"/>
    <property type="match status" value="1"/>
</dbReference>
<dbReference type="Pfam" id="PF00089">
    <property type="entry name" value="Trypsin"/>
    <property type="match status" value="1"/>
</dbReference>
<dbReference type="OrthoDB" id="6380398at2759"/>
<dbReference type="InterPro" id="IPR009003">
    <property type="entry name" value="Peptidase_S1_PA"/>
</dbReference>
<gene>
    <name evidence="2" type="ORF">CONCODRAFT_86557</name>
</gene>
<dbReference type="InterPro" id="IPR001254">
    <property type="entry name" value="Trypsin_dom"/>
</dbReference>
<dbReference type="GO" id="GO:0004252">
    <property type="term" value="F:serine-type endopeptidase activity"/>
    <property type="evidence" value="ECO:0007669"/>
    <property type="project" value="InterPro"/>
</dbReference>
<dbReference type="STRING" id="796925.A0A137NZU4"/>
<proteinExistence type="predicted"/>
<protein>
    <submittedName>
        <fullName evidence="2">Trypsin-like serine protease</fullName>
    </submittedName>
</protein>
<evidence type="ECO:0000259" key="1">
    <source>
        <dbReference type="PROSITE" id="PS50240"/>
    </source>
</evidence>
<keyword evidence="3" id="KW-1185">Reference proteome</keyword>
<dbReference type="PANTHER" id="PTHR24260">
    <property type="match status" value="1"/>
</dbReference>
<dbReference type="InterPro" id="IPR043504">
    <property type="entry name" value="Peptidase_S1_PA_chymotrypsin"/>
</dbReference>
<dbReference type="SUPFAM" id="SSF50494">
    <property type="entry name" value="Trypsin-like serine proteases"/>
    <property type="match status" value="1"/>
</dbReference>
<organism evidence="2 3">
    <name type="scientific">Conidiobolus coronatus (strain ATCC 28846 / CBS 209.66 / NRRL 28638)</name>
    <name type="common">Delacroixia coronata</name>
    <dbReference type="NCBI Taxonomy" id="796925"/>
    <lineage>
        <taxon>Eukaryota</taxon>
        <taxon>Fungi</taxon>
        <taxon>Fungi incertae sedis</taxon>
        <taxon>Zoopagomycota</taxon>
        <taxon>Entomophthoromycotina</taxon>
        <taxon>Entomophthoromycetes</taxon>
        <taxon>Entomophthorales</taxon>
        <taxon>Ancylistaceae</taxon>
        <taxon>Conidiobolus</taxon>
    </lineage>
</organism>
<sequence length="220" mass="24117">MATTKLKCQGVLINSHTLLTAAHCINDPVDTLDINVPDPAKNDDFSKRYGLIYSAQSITIVDGYDPSTRVNDLAILKIHPFKNFFTPIQVPEFSFDEADEFGKPGTTLSSVGYKCDPSNNIESIDFNTVTLTSQPNETCSNWTQRGYSLSDANICTQQPAQGVNCNDEGGPLLYSKDGKNYLVGINKILSKDSATTMPSVFTKLSPFIPVIKKLMEPIPN</sequence>
<dbReference type="GO" id="GO:0006508">
    <property type="term" value="P:proteolysis"/>
    <property type="evidence" value="ECO:0007669"/>
    <property type="project" value="UniProtKB-KW"/>
</dbReference>
<accession>A0A137NZU4</accession>
<dbReference type="EMBL" id="KQ964586">
    <property type="protein sequence ID" value="KXN68262.1"/>
    <property type="molecule type" value="Genomic_DNA"/>
</dbReference>
<reference evidence="2 3" key="1">
    <citation type="journal article" date="2015" name="Genome Biol. Evol.">
        <title>Phylogenomic analyses indicate that early fungi evolved digesting cell walls of algal ancestors of land plants.</title>
        <authorList>
            <person name="Chang Y."/>
            <person name="Wang S."/>
            <person name="Sekimoto S."/>
            <person name="Aerts A.L."/>
            <person name="Choi C."/>
            <person name="Clum A."/>
            <person name="LaButti K.M."/>
            <person name="Lindquist E.A."/>
            <person name="Yee Ngan C."/>
            <person name="Ohm R.A."/>
            <person name="Salamov A.A."/>
            <person name="Grigoriev I.V."/>
            <person name="Spatafora J.W."/>
            <person name="Berbee M.L."/>
        </authorList>
    </citation>
    <scope>NUCLEOTIDE SEQUENCE [LARGE SCALE GENOMIC DNA]</scope>
    <source>
        <strain evidence="2 3">NRRL 28638</strain>
    </source>
</reference>
<evidence type="ECO:0000313" key="2">
    <source>
        <dbReference type="EMBL" id="KXN68262.1"/>
    </source>
</evidence>
<dbReference type="InterPro" id="IPR051333">
    <property type="entry name" value="CLIP_Serine_Protease"/>
</dbReference>
<dbReference type="PROSITE" id="PS50240">
    <property type="entry name" value="TRYPSIN_DOM"/>
    <property type="match status" value="1"/>
</dbReference>
<name>A0A137NZU4_CONC2</name>
<dbReference type="Proteomes" id="UP000070444">
    <property type="component" value="Unassembled WGS sequence"/>
</dbReference>
<dbReference type="InterPro" id="IPR001314">
    <property type="entry name" value="Peptidase_S1A"/>
</dbReference>
<dbReference type="PRINTS" id="PR00722">
    <property type="entry name" value="CHYMOTRYPSIN"/>
</dbReference>
<dbReference type="SMART" id="SM00020">
    <property type="entry name" value="Tryp_SPc"/>
    <property type="match status" value="1"/>
</dbReference>
<dbReference type="InterPro" id="IPR018114">
    <property type="entry name" value="TRYPSIN_HIS"/>
</dbReference>